<gene>
    <name evidence="1" type="ORF">ACE1CC_06165</name>
</gene>
<name>A0ABV4X103_9CYAN</name>
<reference evidence="1 2" key="1">
    <citation type="submission" date="2024-09" db="EMBL/GenBank/DDBJ databases">
        <title>Floridaenema gen nov. (Aerosakkonemataceae, Aerosakkonematales ord. nov., Cyanobacteria) from benthic tropical and subtropical fresh waters, with the description of four new species.</title>
        <authorList>
            <person name="Moretto J.A."/>
            <person name="Berthold D.E."/>
            <person name="Lefler F.W."/>
            <person name="Huang I.-S."/>
            <person name="Laughinghouse H. IV."/>
        </authorList>
    </citation>
    <scope>NUCLEOTIDE SEQUENCE [LARGE SCALE GENOMIC DNA]</scope>
    <source>
        <strain evidence="1 2">BLCC-F46</strain>
    </source>
</reference>
<evidence type="ECO:0000313" key="1">
    <source>
        <dbReference type="EMBL" id="MFB2876459.1"/>
    </source>
</evidence>
<protein>
    <submittedName>
        <fullName evidence="1">Uncharacterized protein</fullName>
    </submittedName>
</protein>
<keyword evidence="2" id="KW-1185">Reference proteome</keyword>
<comment type="caution">
    <text evidence="1">The sequence shown here is derived from an EMBL/GenBank/DDBJ whole genome shotgun (WGS) entry which is preliminary data.</text>
</comment>
<accession>A0ABV4X103</accession>
<dbReference type="RefSeq" id="WP_413269594.1">
    <property type="nucleotide sequence ID" value="NZ_JBHFNQ010000052.1"/>
</dbReference>
<dbReference type="EMBL" id="JBHFNQ010000052">
    <property type="protein sequence ID" value="MFB2876459.1"/>
    <property type="molecule type" value="Genomic_DNA"/>
</dbReference>
<proteinExistence type="predicted"/>
<evidence type="ECO:0000313" key="2">
    <source>
        <dbReference type="Proteomes" id="UP001576774"/>
    </source>
</evidence>
<sequence length="91" mass="10890">MSLWILDTDCLTLWQNEHPLVKQQVDRVNYQEMRMREPLDEKTMLEILELAKEAEQKARETSELATAIALKYQKRMREIREGRREKVSEIG</sequence>
<organism evidence="1 2">
    <name type="scientific">Floridaenema aerugineum BLCC-F46</name>
    <dbReference type="NCBI Taxonomy" id="3153654"/>
    <lineage>
        <taxon>Bacteria</taxon>
        <taxon>Bacillati</taxon>
        <taxon>Cyanobacteriota</taxon>
        <taxon>Cyanophyceae</taxon>
        <taxon>Oscillatoriophycideae</taxon>
        <taxon>Aerosakkonematales</taxon>
        <taxon>Aerosakkonemataceae</taxon>
        <taxon>Floridanema</taxon>
        <taxon>Floridanema aerugineum</taxon>
    </lineage>
</organism>
<dbReference type="Proteomes" id="UP001576774">
    <property type="component" value="Unassembled WGS sequence"/>
</dbReference>